<dbReference type="InterPro" id="IPR008334">
    <property type="entry name" value="5'-Nucleotdase_C"/>
</dbReference>
<evidence type="ECO:0000313" key="3">
    <source>
        <dbReference type="EMBL" id="MBU5436953.1"/>
    </source>
</evidence>
<dbReference type="PANTHER" id="PTHR11575">
    <property type="entry name" value="5'-NUCLEOTIDASE-RELATED"/>
    <property type="match status" value="1"/>
</dbReference>
<dbReference type="Pfam" id="PF02872">
    <property type="entry name" value="5_nucleotid_C"/>
    <property type="match status" value="1"/>
</dbReference>
<accession>A0ABS6E222</accession>
<feature type="domain" description="SLH" evidence="2">
    <location>
        <begin position="25"/>
        <end position="88"/>
    </location>
</feature>
<sequence length="690" mass="76547">MNIRKRTVSLILALAIILSIVPGVMADSIFTDIDDSIYKEAILNLNKKGIIVTPKDGKFRPDDVLTKAEVSALMVRAFNLPEIFPLDVEEKIEKKYTYVDTLGVIDDGFVVNSAEDIKSHWGEKWIEGLIKVRAIGVDKNGNFNPKTAVTKEEFFNILGKVLFGVDEKVDYVEELKKLNIFPEEYITSKENISREEAAGMLDILVSNPEFKVITILATSDIHGHITPYTPSGANRPIGGMAKMKKLVDDVRSRQPNTLLVDIGDAPYNTNVANLFEGKPVIELMNMMGYDAMTLGNHDFDFPQDVMERNAKLANFPFLSANTYYNEKYPDYLKPSIIKEVGGIKVGIVGVVDHNSGFYTHPNNVKGIEFKNHFDSAKKEIEAIKDKVDLIIVLGHLHTDNGVLPEKVDGIDLMFGGGTDIVAYPEKIKDSWLISSGKHAELVSQTNVNMLNGKKLGFNFGHVFMTENLEEDSEAVKLTEKYTKELDAKMEEIVGTTKVALDGERGTTRRKESNLANVIADSLVEITGADAALLNGGGVRASIQEGNITLKDVYTVLPFDNAVVLLEMEGKTLKAALEHGVSQYPSAAGSFLQVSGISYTFDANKEVGERIVDIKVNGKDLEMDKKYKVAANDFLSGGGDKFTMLKDDAELLQKTKFYLRDSFKEYLLNHKTIEPKTEGRIIILNEVVHED</sequence>
<dbReference type="InterPro" id="IPR006179">
    <property type="entry name" value="5_nucleotidase/apyrase"/>
</dbReference>
<dbReference type="Pfam" id="PF00149">
    <property type="entry name" value="Metallophos"/>
    <property type="match status" value="1"/>
</dbReference>
<dbReference type="Proteomes" id="UP000749471">
    <property type="component" value="Unassembled WGS sequence"/>
</dbReference>
<dbReference type="PANTHER" id="PTHR11575:SF24">
    <property type="entry name" value="5'-NUCLEOTIDASE"/>
    <property type="match status" value="1"/>
</dbReference>
<dbReference type="Pfam" id="PF00395">
    <property type="entry name" value="SLH"/>
    <property type="match status" value="2"/>
</dbReference>
<gene>
    <name evidence="3" type="ORF">KQI42_02965</name>
</gene>
<dbReference type="InterPro" id="IPR001119">
    <property type="entry name" value="SLH_dom"/>
</dbReference>
<evidence type="ECO:0000259" key="2">
    <source>
        <dbReference type="PROSITE" id="PS51272"/>
    </source>
</evidence>
<dbReference type="CDD" id="cd00845">
    <property type="entry name" value="MPP_UshA_N_like"/>
    <property type="match status" value="1"/>
</dbReference>
<name>A0ABS6E222_9FIRM</name>
<keyword evidence="4" id="KW-1185">Reference proteome</keyword>
<keyword evidence="1" id="KW-0732">Signal</keyword>
<dbReference type="EMBL" id="JAHLPM010000002">
    <property type="protein sequence ID" value="MBU5436953.1"/>
    <property type="molecule type" value="Genomic_DNA"/>
</dbReference>
<protein>
    <submittedName>
        <fullName evidence="3">5'-nucleotidase C-terminal domain-containing protein</fullName>
    </submittedName>
</protein>
<proteinExistence type="predicted"/>
<dbReference type="InterPro" id="IPR004843">
    <property type="entry name" value="Calcineurin-like_PHP"/>
</dbReference>
<organism evidence="3 4">
    <name type="scientific">Tissierella simiarum</name>
    <dbReference type="NCBI Taxonomy" id="2841534"/>
    <lineage>
        <taxon>Bacteria</taxon>
        <taxon>Bacillati</taxon>
        <taxon>Bacillota</taxon>
        <taxon>Tissierellia</taxon>
        <taxon>Tissierellales</taxon>
        <taxon>Tissierellaceae</taxon>
        <taxon>Tissierella</taxon>
    </lineage>
</organism>
<dbReference type="RefSeq" id="WP_216516590.1">
    <property type="nucleotide sequence ID" value="NZ_JAHLPM010000002.1"/>
</dbReference>
<evidence type="ECO:0000313" key="4">
    <source>
        <dbReference type="Proteomes" id="UP000749471"/>
    </source>
</evidence>
<evidence type="ECO:0000256" key="1">
    <source>
        <dbReference type="ARBA" id="ARBA00022729"/>
    </source>
</evidence>
<comment type="caution">
    <text evidence="3">The sequence shown here is derived from an EMBL/GenBank/DDBJ whole genome shotgun (WGS) entry which is preliminary data.</text>
</comment>
<reference evidence="3 4" key="1">
    <citation type="submission" date="2021-06" db="EMBL/GenBank/DDBJ databases">
        <authorList>
            <person name="Sun Q."/>
            <person name="Li D."/>
        </authorList>
    </citation>
    <scope>NUCLEOTIDE SEQUENCE [LARGE SCALE GENOMIC DNA]</scope>
    <source>
        <strain evidence="3 4">MSJ-40</strain>
    </source>
</reference>
<dbReference type="PROSITE" id="PS51272">
    <property type="entry name" value="SLH"/>
    <property type="match status" value="1"/>
</dbReference>